<protein>
    <recommendedName>
        <fullName evidence="4">Transmembrane protein (PGPGW)</fullName>
    </recommendedName>
</protein>
<keyword evidence="3" id="KW-1185">Reference proteome</keyword>
<accession>A0A1H8D7Q9</accession>
<dbReference type="Proteomes" id="UP000199585">
    <property type="component" value="Unassembled WGS sequence"/>
</dbReference>
<dbReference type="AlphaFoldDB" id="A0A1H8D7Q9"/>
<feature type="region of interest" description="Disordered" evidence="1">
    <location>
        <begin position="1"/>
        <end position="34"/>
    </location>
</feature>
<proteinExistence type="predicted"/>
<evidence type="ECO:0000313" key="2">
    <source>
        <dbReference type="EMBL" id="SEN02834.1"/>
    </source>
</evidence>
<name>A0A1H8D7Q9_9RHOB</name>
<dbReference type="EMBL" id="FOCI01000008">
    <property type="protein sequence ID" value="SEN02834.1"/>
    <property type="molecule type" value="Genomic_DNA"/>
</dbReference>
<gene>
    <name evidence="2" type="ORF">SAMN04488003_10829</name>
</gene>
<evidence type="ECO:0000256" key="1">
    <source>
        <dbReference type="SAM" id="MobiDB-lite"/>
    </source>
</evidence>
<organism evidence="2 3">
    <name type="scientific">Loktanella fryxellensis</name>
    <dbReference type="NCBI Taxonomy" id="245187"/>
    <lineage>
        <taxon>Bacteria</taxon>
        <taxon>Pseudomonadati</taxon>
        <taxon>Pseudomonadota</taxon>
        <taxon>Alphaproteobacteria</taxon>
        <taxon>Rhodobacterales</taxon>
        <taxon>Roseobacteraceae</taxon>
        <taxon>Loktanella</taxon>
    </lineage>
</organism>
<sequence length="151" mass="17156">MDDTPVTRPDHARLPADHLPGASPAVPAATGRAAATREKLRLSREKLRAHRENMRLKRQFERLHRDFPRLGGPLHRLSKPGWAMVRIPVGIMFVVGGLLSILPVFGLWMLPVGLLLLAVDVPSMRRPVSAAMIRLRRRADVYRQRRKSKRK</sequence>
<evidence type="ECO:0008006" key="4">
    <source>
        <dbReference type="Google" id="ProtNLM"/>
    </source>
</evidence>
<dbReference type="STRING" id="245187.SAMN04488003_10829"/>
<evidence type="ECO:0000313" key="3">
    <source>
        <dbReference type="Proteomes" id="UP000199585"/>
    </source>
</evidence>
<feature type="compositionally biased region" description="Low complexity" evidence="1">
    <location>
        <begin position="22"/>
        <end position="34"/>
    </location>
</feature>
<reference evidence="2 3" key="1">
    <citation type="submission" date="2016-10" db="EMBL/GenBank/DDBJ databases">
        <authorList>
            <person name="de Groot N.N."/>
        </authorList>
    </citation>
    <scope>NUCLEOTIDE SEQUENCE [LARGE SCALE GENOMIC DNA]</scope>
    <source>
        <strain evidence="2 3">DSM 16213</strain>
    </source>
</reference>